<accession>A0ABV6DVE8</accession>
<sequence>METRIEKTTKRRREFRKQIWGIPKMLFILLLSLLFYLFTLILWGKNLNGSVFSDLIETIFVINISAVGLFMAVGYFNLKFLVTIIKSLLKIMFTVWVVMIVQLSSLEQTEQNVWIVLSAFFFVYFEVLVDINDCLFQIKDGFKLPKASFINSEFIKENSIAISIMCLSIINIILSHYIVDLLHTLKLG</sequence>
<organism evidence="2 3">
    <name type="scientific">Paenibacillus chartarius</name>
    <dbReference type="NCBI Taxonomy" id="747481"/>
    <lineage>
        <taxon>Bacteria</taxon>
        <taxon>Bacillati</taxon>
        <taxon>Bacillota</taxon>
        <taxon>Bacilli</taxon>
        <taxon>Bacillales</taxon>
        <taxon>Paenibacillaceae</taxon>
        <taxon>Paenibacillus</taxon>
    </lineage>
</organism>
<feature type="transmembrane region" description="Helical" evidence="1">
    <location>
        <begin position="55"/>
        <end position="76"/>
    </location>
</feature>
<evidence type="ECO:0000313" key="2">
    <source>
        <dbReference type="EMBL" id="MFC0216622.1"/>
    </source>
</evidence>
<feature type="transmembrane region" description="Helical" evidence="1">
    <location>
        <begin position="88"/>
        <end position="106"/>
    </location>
</feature>
<keyword evidence="1" id="KW-1133">Transmembrane helix</keyword>
<reference evidence="2 3" key="1">
    <citation type="submission" date="2024-09" db="EMBL/GenBank/DDBJ databases">
        <authorList>
            <person name="Sun Q."/>
            <person name="Mori K."/>
        </authorList>
    </citation>
    <scope>NUCLEOTIDE SEQUENCE [LARGE SCALE GENOMIC DNA]</scope>
    <source>
        <strain evidence="2 3">CCM 7759</strain>
    </source>
</reference>
<dbReference type="EMBL" id="JBHLWN010000123">
    <property type="protein sequence ID" value="MFC0216622.1"/>
    <property type="molecule type" value="Genomic_DNA"/>
</dbReference>
<evidence type="ECO:0000313" key="3">
    <source>
        <dbReference type="Proteomes" id="UP001589776"/>
    </source>
</evidence>
<feature type="transmembrane region" description="Helical" evidence="1">
    <location>
        <begin position="159"/>
        <end position="179"/>
    </location>
</feature>
<feature type="transmembrane region" description="Helical" evidence="1">
    <location>
        <begin position="21"/>
        <end position="43"/>
    </location>
</feature>
<keyword evidence="3" id="KW-1185">Reference proteome</keyword>
<proteinExistence type="predicted"/>
<comment type="caution">
    <text evidence="2">The sequence shown here is derived from an EMBL/GenBank/DDBJ whole genome shotgun (WGS) entry which is preliminary data.</text>
</comment>
<gene>
    <name evidence="2" type="ORF">ACFFK0_29935</name>
</gene>
<keyword evidence="1" id="KW-0812">Transmembrane</keyword>
<dbReference type="Proteomes" id="UP001589776">
    <property type="component" value="Unassembled WGS sequence"/>
</dbReference>
<dbReference type="RefSeq" id="WP_377474984.1">
    <property type="nucleotide sequence ID" value="NZ_JBHLWN010000123.1"/>
</dbReference>
<evidence type="ECO:0000256" key="1">
    <source>
        <dbReference type="SAM" id="Phobius"/>
    </source>
</evidence>
<protein>
    <submittedName>
        <fullName evidence="2">Uncharacterized protein</fullName>
    </submittedName>
</protein>
<feature type="transmembrane region" description="Helical" evidence="1">
    <location>
        <begin position="112"/>
        <end position="138"/>
    </location>
</feature>
<keyword evidence="1" id="KW-0472">Membrane</keyword>
<name>A0ABV6DVE8_9BACL</name>